<dbReference type="AlphaFoldDB" id="A0AA42U0M1"/>
<dbReference type="SUPFAM" id="SSF47598">
    <property type="entry name" value="Ribbon-helix-helix"/>
    <property type="match status" value="1"/>
</dbReference>
<name>A0AA42U0M1_ECTOL</name>
<dbReference type="RefSeq" id="WP_279533558.1">
    <property type="nucleotide sequence ID" value="NZ_CP104579.1"/>
</dbReference>
<evidence type="ECO:0000259" key="1">
    <source>
        <dbReference type="Pfam" id="PF03869"/>
    </source>
</evidence>
<accession>A0AA42U0M1</accession>
<keyword evidence="2" id="KW-0238">DNA-binding</keyword>
<dbReference type="Gene3D" id="1.10.1220.10">
    <property type="entry name" value="Met repressor-like"/>
    <property type="match status" value="1"/>
</dbReference>
<dbReference type="GO" id="GO:0003677">
    <property type="term" value="F:DNA binding"/>
    <property type="evidence" value="ECO:0007669"/>
    <property type="project" value="UniProtKB-KW"/>
</dbReference>
<dbReference type="InterPro" id="IPR005569">
    <property type="entry name" value="Arc_DNA-bd_dom"/>
</dbReference>
<dbReference type="EMBL" id="JAOCJE010000002">
    <property type="protein sequence ID" value="MDH1341869.1"/>
    <property type="molecule type" value="Genomic_DNA"/>
</dbReference>
<dbReference type="Proteomes" id="UP001161697">
    <property type="component" value="Unassembled WGS sequence"/>
</dbReference>
<evidence type="ECO:0000313" key="2">
    <source>
        <dbReference type="EMBL" id="MDH1341869.1"/>
    </source>
</evidence>
<dbReference type="GO" id="GO:0006355">
    <property type="term" value="P:regulation of DNA-templated transcription"/>
    <property type="evidence" value="ECO:0007669"/>
    <property type="project" value="InterPro"/>
</dbReference>
<protein>
    <submittedName>
        <fullName evidence="2">Arc family DNA-binding protein</fullName>
    </submittedName>
</protein>
<feature type="domain" description="Arc-like DNA binding" evidence="1">
    <location>
        <begin position="4"/>
        <end position="47"/>
    </location>
</feature>
<reference evidence="2" key="1">
    <citation type="submission" date="2022-09" db="EMBL/GenBank/DDBJ databases">
        <title>Intensive care unit water sources are persistently colonized with multi-drug resistant bacteria and are the site of extensive horizontal gene transfer of antibiotic resistance genes.</title>
        <authorList>
            <person name="Diorio-Toth L."/>
        </authorList>
    </citation>
    <scope>NUCLEOTIDE SEQUENCE</scope>
    <source>
        <strain evidence="2">GD03704</strain>
    </source>
</reference>
<dbReference type="Pfam" id="PF03869">
    <property type="entry name" value="Arc"/>
    <property type="match status" value="1"/>
</dbReference>
<sequence length="89" mass="10081">MGNSRTADKFVVRLPDGVRARVDTAAQLEHNSMNTFFVQAIEEKLERAERQETMLRALSFYLAYQQWLADGNTPVSFDQWRAENGGASA</sequence>
<evidence type="ECO:0000313" key="3">
    <source>
        <dbReference type="Proteomes" id="UP001161697"/>
    </source>
</evidence>
<gene>
    <name evidence="2" type="ORF">N5J11_22440</name>
</gene>
<dbReference type="InterPro" id="IPR010985">
    <property type="entry name" value="Ribbon_hlx_hlx"/>
</dbReference>
<dbReference type="InterPro" id="IPR013321">
    <property type="entry name" value="Arc_rbn_hlx_hlx"/>
</dbReference>
<organism evidence="2 3">
    <name type="scientific">Ectopseudomonas oleovorans</name>
    <name type="common">Pseudomonas oleovorans</name>
    <dbReference type="NCBI Taxonomy" id="301"/>
    <lineage>
        <taxon>Bacteria</taxon>
        <taxon>Pseudomonadati</taxon>
        <taxon>Pseudomonadota</taxon>
        <taxon>Gammaproteobacteria</taxon>
        <taxon>Pseudomonadales</taxon>
        <taxon>Pseudomonadaceae</taxon>
        <taxon>Ectopseudomonas</taxon>
    </lineage>
</organism>
<proteinExistence type="predicted"/>
<comment type="caution">
    <text evidence="2">The sequence shown here is derived from an EMBL/GenBank/DDBJ whole genome shotgun (WGS) entry which is preliminary data.</text>
</comment>